<evidence type="ECO:0000313" key="2">
    <source>
        <dbReference type="EMBL" id="MEG9476609.1"/>
    </source>
</evidence>
<protein>
    <submittedName>
        <fullName evidence="2">Fic family protein</fullName>
    </submittedName>
</protein>
<comment type="caution">
    <text evidence="2">The sequence shown here is derived from an EMBL/GenBank/DDBJ whole genome shotgun (WGS) entry which is preliminary data.</text>
</comment>
<accession>A0ABU7ZHF0</accession>
<reference evidence="2" key="1">
    <citation type="submission" date="2023-12" db="EMBL/GenBank/DDBJ databases">
        <title>Mannheima indologenes sp. nov. proposed for Clade V organisms of Mannheimia.</title>
        <authorList>
            <person name="Christensen H."/>
        </authorList>
    </citation>
    <scope>NUCLEOTIDE SEQUENCE</scope>
    <source>
        <strain evidence="2">M14.4</strain>
    </source>
</reference>
<dbReference type="InterPro" id="IPR003812">
    <property type="entry name" value="Fido"/>
</dbReference>
<keyword evidence="3" id="KW-1185">Reference proteome</keyword>
<proteinExistence type="predicted"/>
<evidence type="ECO:0000259" key="1">
    <source>
        <dbReference type="PROSITE" id="PS51459"/>
    </source>
</evidence>
<sequence>MNLKKQNVVQDPIGGLWLAKITETETFQPLPVISGIAGRRSTLREIETGFRTEFYQESSRPADTIIAHLQFYLRNEIPHLEFLQRLFKKIGSVHIQSWINQEPTGQYARRAAFLYEWLTGDMLSVPHNLGGNYIDVLNSEKVVTASKHHIEKDERWRVNNNLAGTPDFCPILLKTENFTQAADLDITGLLNNLVDEFGEELILRSSVWLTLRESKSSFKIEGESKQISRIQRFADVIARYTGKGELPINPEQLSILQQSILGDKTILSTYGIRQSPVFVGQTVHFDEVVHYIAPPYQTLIAKLKGLQQFWQKTEGQSSIMRSAAIAFSFVYIHPLADGNGRVHRFLFNDILRRDGVLPDSIILPISGVIAESETERQAYFSLLDEISKLLMQNIRGDYSFSKEKVNYADGIISNLIFTKTENAEPLWRFPNLTKHVEYLSRLIKHVITHDMHQESSYLLHHQNAREAIKDIIEMPNEYADRIIRSVLQNQGQRSNKLIKEFEFLADDDLWEKLKVVVIDSFKN</sequence>
<evidence type="ECO:0000313" key="3">
    <source>
        <dbReference type="Proteomes" id="UP001432017"/>
    </source>
</evidence>
<dbReference type="Pfam" id="PF02661">
    <property type="entry name" value="Fic"/>
    <property type="match status" value="1"/>
</dbReference>
<dbReference type="RefSeq" id="WP_334254557.1">
    <property type="nucleotide sequence ID" value="NZ_JBAJJM010000017.1"/>
</dbReference>
<dbReference type="Gene3D" id="1.10.3290.10">
    <property type="entry name" value="Fido-like domain"/>
    <property type="match status" value="1"/>
</dbReference>
<dbReference type="Proteomes" id="UP001432017">
    <property type="component" value="Unassembled WGS sequence"/>
</dbReference>
<dbReference type="PANTHER" id="PTHR13504:SF38">
    <property type="entry name" value="FIDO DOMAIN-CONTAINING PROTEIN"/>
    <property type="match status" value="1"/>
</dbReference>
<dbReference type="SUPFAM" id="SSF140931">
    <property type="entry name" value="Fic-like"/>
    <property type="match status" value="1"/>
</dbReference>
<dbReference type="PROSITE" id="PS51459">
    <property type="entry name" value="FIDO"/>
    <property type="match status" value="1"/>
</dbReference>
<dbReference type="EMBL" id="JBAJJM010000017">
    <property type="protein sequence ID" value="MEG9476609.1"/>
    <property type="molecule type" value="Genomic_DNA"/>
</dbReference>
<dbReference type="InterPro" id="IPR036597">
    <property type="entry name" value="Fido-like_dom_sf"/>
</dbReference>
<name>A0ABU7ZHF0_9PAST</name>
<organism evidence="2 3">
    <name type="scientific">Mannheimia indoligenes</name>
    <dbReference type="NCBI Taxonomy" id="3103145"/>
    <lineage>
        <taxon>Bacteria</taxon>
        <taxon>Pseudomonadati</taxon>
        <taxon>Pseudomonadota</taxon>
        <taxon>Gammaproteobacteria</taxon>
        <taxon>Pasteurellales</taxon>
        <taxon>Pasteurellaceae</taxon>
        <taxon>Mannheimia</taxon>
    </lineage>
</organism>
<gene>
    <name evidence="2" type="ORF">V6W77_10070</name>
</gene>
<dbReference type="InterPro" id="IPR040198">
    <property type="entry name" value="Fido_containing"/>
</dbReference>
<feature type="domain" description="Fido" evidence="1">
    <location>
        <begin position="248"/>
        <end position="403"/>
    </location>
</feature>
<dbReference type="PANTHER" id="PTHR13504">
    <property type="entry name" value="FIDO DOMAIN-CONTAINING PROTEIN DDB_G0283145"/>
    <property type="match status" value="1"/>
</dbReference>